<accession>A0A6G0TUT9</accession>
<evidence type="ECO:0000313" key="2">
    <source>
        <dbReference type="EMBL" id="KAE9539508.1"/>
    </source>
</evidence>
<comment type="caution">
    <text evidence="2">The sequence shown here is derived from an EMBL/GenBank/DDBJ whole genome shotgun (WGS) entry which is preliminary data.</text>
</comment>
<dbReference type="EMBL" id="VYZN01000014">
    <property type="protein sequence ID" value="KAE9539508.1"/>
    <property type="molecule type" value="Genomic_DNA"/>
</dbReference>
<keyword evidence="1" id="KW-0812">Transmembrane</keyword>
<evidence type="ECO:0000256" key="1">
    <source>
        <dbReference type="SAM" id="Phobius"/>
    </source>
</evidence>
<dbReference type="Proteomes" id="UP000475862">
    <property type="component" value="Unassembled WGS sequence"/>
</dbReference>
<reference evidence="2 3" key="1">
    <citation type="submission" date="2019-08" db="EMBL/GenBank/DDBJ databases">
        <title>The genome of the soybean aphid Biotype 1, its phylome, world population structure and adaptation to the North American continent.</title>
        <authorList>
            <person name="Giordano R."/>
            <person name="Donthu R.K."/>
            <person name="Hernandez A.G."/>
            <person name="Wright C.L."/>
            <person name="Zimin A.V."/>
        </authorList>
    </citation>
    <scope>NUCLEOTIDE SEQUENCE [LARGE SCALE GENOMIC DNA]</scope>
    <source>
        <tissue evidence="2">Whole aphids</tissue>
    </source>
</reference>
<evidence type="ECO:0000313" key="3">
    <source>
        <dbReference type="Proteomes" id="UP000475862"/>
    </source>
</evidence>
<sequence length="204" mass="23407">MLSLTVRCKKRCIAWSLLLWRLINVFICLWGGGMPSVAPLLLSIHIRLRTDSVTKRRTTFANAQITLNISDNPNLLAVLVFHFLLDALPTIHSPRILYCKKDTSLDSIVLFWQARLVFDSNLMPLLNNLRLKQVVNNIIYSTNTSRLVNSTIQEYLKNISKKRSVSYNMHNIIVLLLWRCGGKIICVSYHLRVIYSVIEAKSLP</sequence>
<keyword evidence="3" id="KW-1185">Reference proteome</keyword>
<proteinExistence type="predicted"/>
<dbReference type="AlphaFoldDB" id="A0A6G0TUT9"/>
<protein>
    <submittedName>
        <fullName evidence="2">Uncharacterized protein</fullName>
    </submittedName>
</protein>
<keyword evidence="1" id="KW-1133">Transmembrane helix</keyword>
<gene>
    <name evidence="2" type="ORF">AGLY_004760</name>
</gene>
<keyword evidence="1" id="KW-0472">Membrane</keyword>
<feature type="transmembrane region" description="Helical" evidence="1">
    <location>
        <begin position="12"/>
        <end position="32"/>
    </location>
</feature>
<name>A0A6G0TUT9_APHGL</name>
<organism evidence="2 3">
    <name type="scientific">Aphis glycines</name>
    <name type="common">Soybean aphid</name>
    <dbReference type="NCBI Taxonomy" id="307491"/>
    <lineage>
        <taxon>Eukaryota</taxon>
        <taxon>Metazoa</taxon>
        <taxon>Ecdysozoa</taxon>
        <taxon>Arthropoda</taxon>
        <taxon>Hexapoda</taxon>
        <taxon>Insecta</taxon>
        <taxon>Pterygota</taxon>
        <taxon>Neoptera</taxon>
        <taxon>Paraneoptera</taxon>
        <taxon>Hemiptera</taxon>
        <taxon>Sternorrhyncha</taxon>
        <taxon>Aphidomorpha</taxon>
        <taxon>Aphidoidea</taxon>
        <taxon>Aphididae</taxon>
        <taxon>Aphidini</taxon>
        <taxon>Aphis</taxon>
        <taxon>Aphis</taxon>
    </lineage>
</organism>